<feature type="region of interest" description="Disordered" evidence="1">
    <location>
        <begin position="1"/>
        <end position="24"/>
    </location>
</feature>
<evidence type="ECO:0000313" key="2">
    <source>
        <dbReference type="EMBL" id="SSW64488.1"/>
    </source>
</evidence>
<keyword evidence="3" id="KW-1185">Reference proteome</keyword>
<proteinExistence type="predicted"/>
<dbReference type="EMBL" id="UFQB01000005">
    <property type="protein sequence ID" value="SSW64488.1"/>
    <property type="molecule type" value="Genomic_DNA"/>
</dbReference>
<name>A0A446C9A1_9BURK</name>
<protein>
    <submittedName>
        <fullName evidence="2">Uncharacterized protein</fullName>
    </submittedName>
</protein>
<reference evidence="2 3" key="1">
    <citation type="submission" date="2018-07" db="EMBL/GenBank/DDBJ databases">
        <authorList>
            <person name="Peeters C."/>
        </authorList>
    </citation>
    <scope>NUCLEOTIDE SEQUENCE [LARGE SCALE GENOMIC DNA]</scope>
    <source>
        <strain evidence="2 3">LMG 3411</strain>
    </source>
</reference>
<dbReference type="Proteomes" id="UP000289184">
    <property type="component" value="Unassembled WGS sequence"/>
</dbReference>
<sequence length="178" mass="18631">MLASAPSGASPPSPMTTDWIDPPAFATAPVGTTREHACMPANRADSDPQLHLAGPRRVTLQAADKLVVPVCARGIIPVTTNMPPPAVVATDKTTGKVYRGIAYQRKRPQPRGMDIDIAPGSVPPRDTPIEPGVSVGTQFSTDVAAAAGLPKQEAVYEVYVEANGLRSNAVTIEVRAAE</sequence>
<evidence type="ECO:0000313" key="3">
    <source>
        <dbReference type="Proteomes" id="UP000289184"/>
    </source>
</evidence>
<accession>A0A446C9A1</accession>
<evidence type="ECO:0000256" key="1">
    <source>
        <dbReference type="SAM" id="MobiDB-lite"/>
    </source>
</evidence>
<organism evidence="2 3">
    <name type="scientific">Achromobacter agilis</name>
    <dbReference type="NCBI Taxonomy" id="1353888"/>
    <lineage>
        <taxon>Bacteria</taxon>
        <taxon>Pseudomonadati</taxon>
        <taxon>Pseudomonadota</taxon>
        <taxon>Betaproteobacteria</taxon>
        <taxon>Burkholderiales</taxon>
        <taxon>Alcaligenaceae</taxon>
        <taxon>Achromobacter</taxon>
    </lineage>
</organism>
<gene>
    <name evidence="2" type="ORF">AGI3411_01586</name>
</gene>
<dbReference type="AlphaFoldDB" id="A0A446C9A1"/>